<dbReference type="EMBL" id="CAKLCB010000013">
    <property type="protein sequence ID" value="CAH0513488.1"/>
    <property type="molecule type" value="Genomic_DNA"/>
</dbReference>
<proteinExistence type="predicted"/>
<evidence type="ECO:0000313" key="1">
    <source>
        <dbReference type="EMBL" id="CAH0513488.1"/>
    </source>
</evidence>
<evidence type="ECO:0008006" key="3">
    <source>
        <dbReference type="Google" id="ProtNLM"/>
    </source>
</evidence>
<evidence type="ECO:0000313" key="2">
    <source>
        <dbReference type="Proteomes" id="UP001158986"/>
    </source>
</evidence>
<comment type="caution">
    <text evidence="1">The sequence shown here is derived from an EMBL/GenBank/DDBJ whole genome shotgun (WGS) entry which is preliminary data.</text>
</comment>
<dbReference type="Proteomes" id="UP001158986">
    <property type="component" value="Unassembled WGS sequence"/>
</dbReference>
<protein>
    <recommendedName>
        <fullName evidence="3">Stress-response A/B barrel domain-containing protein</fullName>
    </recommendedName>
</protein>
<gene>
    <name evidence="1" type="ORF">PBS001_LOCUS299</name>
</gene>
<keyword evidence="2" id="KW-1185">Reference proteome</keyword>
<name>A0ABN8CQC1_9STRA</name>
<accession>A0ABN8CQC1</accession>
<sequence length="158" mass="17634">MFLRRSIYVLELEDTRPTPGAVGRCLDAIRADIIDSSAPPIVLRYWGRHYSTTVPRLTTLEERTILHDAIMLEETAQQVAEDPLHKTFLTGDLAPLQDGSKQLLLLKSNAANATMNTAITTSDTSRTQADYETPPPILCAVERQLRNRTHLAVPDVRV</sequence>
<organism evidence="1 2">
    <name type="scientific">Peronospora belbahrii</name>
    <dbReference type="NCBI Taxonomy" id="622444"/>
    <lineage>
        <taxon>Eukaryota</taxon>
        <taxon>Sar</taxon>
        <taxon>Stramenopiles</taxon>
        <taxon>Oomycota</taxon>
        <taxon>Peronosporomycetes</taxon>
        <taxon>Peronosporales</taxon>
        <taxon>Peronosporaceae</taxon>
        <taxon>Peronospora</taxon>
    </lineage>
</organism>
<reference evidence="1 2" key="1">
    <citation type="submission" date="2021-11" db="EMBL/GenBank/DDBJ databases">
        <authorList>
            <person name="Islam A."/>
            <person name="Islam S."/>
            <person name="Flora M.S."/>
            <person name="Rahman M."/>
            <person name="Ziaur R.M."/>
            <person name="Epstein J.H."/>
            <person name="Hassan M."/>
            <person name="Klassen M."/>
            <person name="Woodard K."/>
            <person name="Webb A."/>
            <person name="Webby R.J."/>
            <person name="El Zowalaty M.E."/>
        </authorList>
    </citation>
    <scope>NUCLEOTIDE SEQUENCE [LARGE SCALE GENOMIC DNA]</scope>
    <source>
        <strain evidence="1">Pbs1</strain>
    </source>
</reference>